<evidence type="ECO:0000256" key="1">
    <source>
        <dbReference type="ARBA" id="ARBA00004127"/>
    </source>
</evidence>
<dbReference type="SMART" id="SM00116">
    <property type="entry name" value="CBS"/>
    <property type="match status" value="2"/>
</dbReference>
<comment type="caution">
    <text evidence="7">Lacks conserved residue(s) required for the propagation of feature annotation.</text>
</comment>
<dbReference type="GO" id="GO:0012505">
    <property type="term" value="C:endomembrane system"/>
    <property type="evidence" value="ECO:0007669"/>
    <property type="project" value="UniProtKB-SubCell"/>
</dbReference>
<feature type="transmembrane region" description="Helical" evidence="7">
    <location>
        <begin position="115"/>
        <end position="140"/>
    </location>
</feature>
<dbReference type="GO" id="GO:0005886">
    <property type="term" value="C:plasma membrane"/>
    <property type="evidence" value="ECO:0007669"/>
    <property type="project" value="UniProtKB-UniRule"/>
</dbReference>
<dbReference type="InterPro" id="IPR000644">
    <property type="entry name" value="CBS_dom"/>
</dbReference>
<evidence type="ECO:0000313" key="11">
    <source>
        <dbReference type="EMBL" id="EPH41822.1"/>
    </source>
</evidence>
<dbReference type="AlphaFoldDB" id="S4AK09"/>
<evidence type="ECO:0000256" key="6">
    <source>
        <dbReference type="ARBA" id="ARBA00023049"/>
    </source>
</evidence>
<feature type="transmembrane region" description="Helical" evidence="7">
    <location>
        <begin position="47"/>
        <end position="66"/>
    </location>
</feature>
<dbReference type="Pfam" id="PF00571">
    <property type="entry name" value="CBS"/>
    <property type="match status" value="2"/>
</dbReference>
<proteinExistence type="inferred from homology"/>
<evidence type="ECO:0000256" key="2">
    <source>
        <dbReference type="ARBA" id="ARBA00007931"/>
    </source>
</evidence>
<dbReference type="EMBL" id="AOPZ01000278">
    <property type="protein sequence ID" value="EPH41822.1"/>
    <property type="molecule type" value="Genomic_DNA"/>
</dbReference>
<dbReference type="PANTHER" id="PTHR39188:SF3">
    <property type="entry name" value="STAGE IV SPORULATION PROTEIN FB"/>
    <property type="match status" value="1"/>
</dbReference>
<dbReference type="SUPFAM" id="SSF54631">
    <property type="entry name" value="CBS-domain pair"/>
    <property type="match status" value="1"/>
</dbReference>
<feature type="transmembrane region" description="Helical" evidence="7">
    <location>
        <begin position="12"/>
        <end position="35"/>
    </location>
</feature>
<dbReference type="PATRIC" id="fig|1286094.4.peg.5025"/>
<dbReference type="GO" id="GO:0046872">
    <property type="term" value="F:metal ion binding"/>
    <property type="evidence" value="ECO:0007669"/>
    <property type="project" value="UniProtKB-UniRule"/>
</dbReference>
<evidence type="ECO:0000256" key="9">
    <source>
        <dbReference type="PROSITE-ProRule" id="PRU00703"/>
    </source>
</evidence>
<comment type="cofactor">
    <cofactor evidence="7 8">
        <name>Zn(2+)</name>
        <dbReference type="ChEBI" id="CHEBI:29105"/>
    </cofactor>
    <text evidence="7 8">Binds 1 zinc ion per subunit.</text>
</comment>
<evidence type="ECO:0000256" key="5">
    <source>
        <dbReference type="ARBA" id="ARBA00022833"/>
    </source>
</evidence>
<feature type="binding site" evidence="8">
    <location>
        <position position="166"/>
    </location>
    <ligand>
        <name>Zn(2+)</name>
        <dbReference type="ChEBI" id="CHEBI:29105"/>
        <note>catalytic</note>
    </ligand>
</feature>
<evidence type="ECO:0000313" key="12">
    <source>
        <dbReference type="Proteomes" id="UP000014629"/>
    </source>
</evidence>
<name>S4AK09_9ACTN</name>
<dbReference type="InterPro" id="IPR046342">
    <property type="entry name" value="CBS_dom_sf"/>
</dbReference>
<dbReference type="Proteomes" id="UP000014629">
    <property type="component" value="Unassembled WGS sequence"/>
</dbReference>
<evidence type="ECO:0000256" key="7">
    <source>
        <dbReference type="PIRNR" id="PIRNR006404"/>
    </source>
</evidence>
<comment type="subcellular location">
    <subcellularLocation>
        <location evidence="1">Endomembrane system</location>
        <topology evidence="1">Multi-pass membrane protein</topology>
    </subcellularLocation>
</comment>
<dbReference type="GO" id="GO:0008237">
    <property type="term" value="F:metallopeptidase activity"/>
    <property type="evidence" value="ECO:0007669"/>
    <property type="project" value="UniProtKB-UniRule"/>
</dbReference>
<dbReference type="InterPro" id="IPR016483">
    <property type="entry name" value="UCP006404_Pept_M50_CBS"/>
</dbReference>
<dbReference type="OrthoDB" id="9781963at2"/>
<reference evidence="11 12" key="1">
    <citation type="submission" date="2013-02" db="EMBL/GenBank/DDBJ databases">
        <title>Draft Genome Sequence of Streptomyces aurantiacus, Which Produces Setomimycin.</title>
        <authorList>
            <person name="Gruening B.A."/>
            <person name="Praeg A."/>
            <person name="Erxleben A."/>
            <person name="Guenther S."/>
            <person name="Mueller M."/>
        </authorList>
    </citation>
    <scope>NUCLEOTIDE SEQUENCE [LARGE SCALE GENOMIC DNA]</scope>
    <source>
        <strain evidence="11 12">JA 4570</strain>
    </source>
</reference>
<keyword evidence="4 7" id="KW-0378">Hydrolase</keyword>
<feature type="domain" description="CBS" evidence="10">
    <location>
        <begin position="252"/>
        <end position="309"/>
    </location>
</feature>
<evidence type="ECO:0000256" key="4">
    <source>
        <dbReference type="ARBA" id="ARBA00022801"/>
    </source>
</evidence>
<dbReference type="GO" id="GO:0006508">
    <property type="term" value="P:proteolysis"/>
    <property type="evidence" value="ECO:0007669"/>
    <property type="project" value="UniProtKB-KW"/>
</dbReference>
<evidence type="ECO:0000256" key="8">
    <source>
        <dbReference type="PIRSR" id="PIRSR006404-2"/>
    </source>
</evidence>
<keyword evidence="7 8" id="KW-0479">Metal-binding</keyword>
<gene>
    <name evidence="11" type="ORF">STRAU_5084</name>
</gene>
<dbReference type="Gene3D" id="3.10.580.10">
    <property type="entry name" value="CBS-domain"/>
    <property type="match status" value="1"/>
</dbReference>
<dbReference type="PIRSF" id="PIRSF006404">
    <property type="entry name" value="UCP006404_Pept_M50_CBS"/>
    <property type="match status" value="1"/>
</dbReference>
<keyword evidence="7" id="KW-1133">Transmembrane helix</keyword>
<feature type="transmembrane region" description="Helical" evidence="7">
    <location>
        <begin position="186"/>
        <end position="210"/>
    </location>
</feature>
<dbReference type="RefSeq" id="WP_016643208.1">
    <property type="nucleotide sequence ID" value="NZ_AOPZ01000278.1"/>
</dbReference>
<dbReference type="PROSITE" id="PS51371">
    <property type="entry name" value="CBS"/>
    <property type="match status" value="1"/>
</dbReference>
<dbReference type="PANTHER" id="PTHR39188">
    <property type="entry name" value="MEMBRANE-ASSOCIATED ZINC METALLOPROTEASE M50B"/>
    <property type="match status" value="1"/>
</dbReference>
<keyword evidence="5 7" id="KW-0862">Zinc</keyword>
<comment type="similarity">
    <text evidence="2 7">Belongs to the peptidase M50B family.</text>
</comment>
<keyword evidence="7" id="KW-0472">Membrane</keyword>
<evidence type="ECO:0000259" key="10">
    <source>
        <dbReference type="PROSITE" id="PS51371"/>
    </source>
</evidence>
<evidence type="ECO:0000256" key="3">
    <source>
        <dbReference type="ARBA" id="ARBA00022670"/>
    </source>
</evidence>
<accession>S4AK09</accession>
<sequence>MTKTFALGRPAGIRVAVHWTVPVAFVLVASALAEARLPAAQPGRPTWHYWAAGLAAAVVCCASLAARDGARAVVARRHGVAADSIVLWPFGGAARPPDTAASPGAELRIAGAGPLVSLGLALGSVVLASLLSAVGASGLAVETVTWWAAVNALLAVGHALPGVPLDGARLLHAVAWWRTKDRSRATAVTAAVGRHVGWPLVLLGLARVVFAADLGGLWLTLLGTFLVTAATVGGTPAWSSEAPHDIPVRQAMSADPVTAPAALSVSEFLNGPHSAFRHSALPVVDDDGTPLGLISMPSLQRVAVPARTSTTLAEVSLPLDRVPTAAPDDPLGGLLPRLDTCPAHRALVVEGGRVVGVVTPWDVGRAVAGRLARH</sequence>
<comment type="caution">
    <text evidence="11">The sequence shown here is derived from an EMBL/GenBank/DDBJ whole genome shotgun (WGS) entry which is preliminary data.</text>
</comment>
<keyword evidence="3 7" id="KW-0645">Protease</keyword>
<keyword evidence="7" id="KW-0812">Transmembrane</keyword>
<keyword evidence="9" id="KW-0129">CBS domain</keyword>
<protein>
    <recommendedName>
        <fullName evidence="7">Zinc metalloprotease</fullName>
    </recommendedName>
</protein>
<organism evidence="11 12">
    <name type="scientific">Streptomyces aurantiacus JA 4570</name>
    <dbReference type="NCBI Taxonomy" id="1286094"/>
    <lineage>
        <taxon>Bacteria</taxon>
        <taxon>Bacillati</taxon>
        <taxon>Actinomycetota</taxon>
        <taxon>Actinomycetes</taxon>
        <taxon>Kitasatosporales</taxon>
        <taxon>Streptomycetaceae</taxon>
        <taxon>Streptomyces</taxon>
        <taxon>Streptomyces aurantiacus group</taxon>
    </lineage>
</organism>
<keyword evidence="12" id="KW-1185">Reference proteome</keyword>
<keyword evidence="6 7" id="KW-0482">Metalloprotease</keyword>